<evidence type="ECO:0000256" key="3">
    <source>
        <dbReference type="PROSITE-ProRule" id="PRU00221"/>
    </source>
</evidence>
<name>A0ABR1ZNY7_9ROSI</name>
<dbReference type="PANTHER" id="PTHR19919">
    <property type="entry name" value="WD REPEAT CONTAINING PROTEIN"/>
    <property type="match status" value="1"/>
</dbReference>
<dbReference type="Gene3D" id="2.130.10.10">
    <property type="entry name" value="YVTN repeat-like/Quinoprotein amine dehydrogenase"/>
    <property type="match status" value="1"/>
</dbReference>
<dbReference type="SUPFAM" id="SSF50978">
    <property type="entry name" value="WD40 repeat-like"/>
    <property type="match status" value="1"/>
</dbReference>
<evidence type="ECO:0000256" key="2">
    <source>
        <dbReference type="ARBA" id="ARBA00022737"/>
    </source>
</evidence>
<feature type="repeat" description="WD" evidence="3">
    <location>
        <begin position="26"/>
        <end position="60"/>
    </location>
</feature>
<organism evidence="4 5">
    <name type="scientific">Hibiscus sabdariffa</name>
    <name type="common">roselle</name>
    <dbReference type="NCBI Taxonomy" id="183260"/>
    <lineage>
        <taxon>Eukaryota</taxon>
        <taxon>Viridiplantae</taxon>
        <taxon>Streptophyta</taxon>
        <taxon>Embryophyta</taxon>
        <taxon>Tracheophyta</taxon>
        <taxon>Spermatophyta</taxon>
        <taxon>Magnoliopsida</taxon>
        <taxon>eudicotyledons</taxon>
        <taxon>Gunneridae</taxon>
        <taxon>Pentapetalae</taxon>
        <taxon>rosids</taxon>
        <taxon>malvids</taxon>
        <taxon>Malvales</taxon>
        <taxon>Malvaceae</taxon>
        <taxon>Malvoideae</taxon>
        <taxon>Hibiscus</taxon>
    </lineage>
</organism>
<dbReference type="SMART" id="SM00320">
    <property type="entry name" value="WD40"/>
    <property type="match status" value="1"/>
</dbReference>
<accession>A0ABR1ZNY7</accession>
<dbReference type="InterPro" id="IPR015943">
    <property type="entry name" value="WD40/YVTN_repeat-like_dom_sf"/>
</dbReference>
<keyword evidence="1 3" id="KW-0853">WD repeat</keyword>
<protein>
    <submittedName>
        <fullName evidence="4">Uncharacterized protein</fullName>
    </submittedName>
</protein>
<dbReference type="EMBL" id="JBBPBN010000820">
    <property type="protein sequence ID" value="KAK8482067.1"/>
    <property type="molecule type" value="Genomic_DNA"/>
</dbReference>
<reference evidence="4 5" key="1">
    <citation type="journal article" date="2024" name="G3 (Bethesda)">
        <title>Genome assembly of Hibiscus sabdariffa L. provides insights into metabolisms of medicinal natural products.</title>
        <authorList>
            <person name="Kim T."/>
        </authorList>
    </citation>
    <scope>NUCLEOTIDE SEQUENCE [LARGE SCALE GENOMIC DNA]</scope>
    <source>
        <strain evidence="4">TK-2024</strain>
        <tissue evidence="4">Old leaves</tissue>
    </source>
</reference>
<evidence type="ECO:0000256" key="1">
    <source>
        <dbReference type="ARBA" id="ARBA00022574"/>
    </source>
</evidence>
<keyword evidence="2" id="KW-0677">Repeat</keyword>
<dbReference type="InterPro" id="IPR036322">
    <property type="entry name" value="WD40_repeat_dom_sf"/>
</dbReference>
<dbReference type="InterPro" id="IPR001680">
    <property type="entry name" value="WD40_rpt"/>
</dbReference>
<dbReference type="Proteomes" id="UP001396334">
    <property type="component" value="Unassembled WGS sequence"/>
</dbReference>
<dbReference type="InterPro" id="IPR045159">
    <property type="entry name" value="DCAF7-like"/>
</dbReference>
<proteinExistence type="predicted"/>
<gene>
    <name evidence="4" type="ORF">V6N11_063352</name>
</gene>
<evidence type="ECO:0000313" key="4">
    <source>
        <dbReference type="EMBL" id="KAK8482067.1"/>
    </source>
</evidence>
<keyword evidence="5" id="KW-1185">Reference proteome</keyword>
<sequence length="102" mass="11262">MASIEMDCNKVVILYIRSPTMLMDELKRHQASVNAITWAPQGSNHICFAGDDTQALIWELPTVASPNGIDPLCVYSAGLEINQLQWSAAQPDWVAISFSNKI</sequence>
<comment type="caution">
    <text evidence="4">The sequence shown here is derived from an EMBL/GenBank/DDBJ whole genome shotgun (WGS) entry which is preliminary data.</text>
</comment>
<evidence type="ECO:0000313" key="5">
    <source>
        <dbReference type="Proteomes" id="UP001396334"/>
    </source>
</evidence>
<dbReference type="PROSITE" id="PS50082">
    <property type="entry name" value="WD_REPEATS_2"/>
    <property type="match status" value="1"/>
</dbReference>